<dbReference type="Gene3D" id="6.10.250.1940">
    <property type="match status" value="1"/>
</dbReference>
<dbReference type="PIRSF" id="PIRSF000454">
    <property type="entry name" value="FAS_yeast_alpha"/>
    <property type="match status" value="1"/>
</dbReference>
<dbReference type="GO" id="GO:0005835">
    <property type="term" value="C:fatty acid synthase complex"/>
    <property type="evidence" value="ECO:0007669"/>
    <property type="project" value="InterPro"/>
</dbReference>
<comment type="caution">
    <text evidence="2">The sequence shown here is derived from an EMBL/GenBank/DDBJ whole genome shotgun (WGS) entry which is preliminary data.</text>
</comment>
<dbReference type="InterPro" id="IPR026025">
    <property type="entry name" value="FAS_alpha_yeast"/>
</dbReference>
<dbReference type="GO" id="GO:0042759">
    <property type="term" value="P:long-chain fatty acid biosynthetic process"/>
    <property type="evidence" value="ECO:0007669"/>
    <property type="project" value="InterPro"/>
</dbReference>
<dbReference type="GO" id="GO:0004315">
    <property type="term" value="F:3-oxoacyl-[acyl-carrier-protein] synthase activity"/>
    <property type="evidence" value="ECO:0007669"/>
    <property type="project" value="InterPro"/>
</dbReference>
<protein>
    <recommendedName>
        <fullName evidence="1">Fatty acid synthase type I helical domain-containing protein</fullName>
    </recommendedName>
</protein>
<dbReference type="GO" id="GO:0004312">
    <property type="term" value="F:fatty acid synthase activity"/>
    <property type="evidence" value="ECO:0007669"/>
    <property type="project" value="InterPro"/>
</dbReference>
<sequence>MSTNSCCNHLSTRMLPHPTAPHTEVNSKGDIVHSQVLRENVRKLEAYVEEMASSDTVSEISEEQKNHIKALYEDVVRSLRKGPDPCPSRVWSHHASSQFIRPQVSGISSLSADKVPLLHLKRNMGTAWEYSSNLTSIYLDILQEIATAGMTFKDKNALLTGVGKGSIGAEIIKGLLAGSAHVVITTSQYNRAAVEYYQSIFHSCGSRGSALTVVPFNQGSMQDVEALVDYIYANLGLDLDFILPFTGIPENGRETDGIDDKSELAHRIMLTNLLRIMGAVKNKKASHRFVIRPTQVIFSLSPNHGLFGNVGLYSESKISLETLFQRWTSESWGEYLCLTAAVIGWTRGTGLMGPMNMVGHELESYGVCTFSAKEMAFNILGRANLGRIEWWYGPDRPPDLAEITGRIRTNLNKKSDLHWAIARDNAADYKVINGAEADCFIQTVDVLPHADFSFDVPALESVESFGDVSKLRGTIDFDRVIIIAGSAEVGPSGGEFMIEGAMEMAWMMGFIKHFDGRLKDGTLYVGWFDSKSGDPAGDKDIKVCYEKDVLAHTDVHLIEPELLRGYDPKKKTLEVTEAEAQKFKLQHGDKCDIWARESGQRFFKLKKGACVFVPKAFTFSQTVAGQVPTGCFGIPEDIIAQVDRYMLWSLACAAEVFNMSGIIDPYKLYKYIHPSDVGTCFGAGLGCPDSMCKMFKDHWDEKEVQNDILQETYSLTPPPVGSACFLYHTVVQLRSPLALVPLLSMKKGHTSFANIKATSNADTSFAMGREPVEMSCPATSTRSGFMEAQGTGIHIVMSAKTALELGCPIRGIGAFASTSTRTICSSSRARRTHYSKGSTIKTSSPLCSISTIAIVNLCSITRRSPNGLPTNKSSWEKKSSNIWRSHRALAWPLFKEERISDLEIFERYTNNVLTQIQQRQCEGYHVDIQDAASIWKVCQFDIYAVPIPTQCGHESSLPVDTHTFTTWNTLLSPFLSTRYLSVFRLLGPLPVPLSIALGYRRAEIGSLSRSAWCTASKKDALVCRSYLLARILEYMMMYAITVDTFHTWNKKYGYIIHIPLYSTNQSLRRNPNTLNTKANEENETHIWTTALQNLGHTAGNAVPIMAQKSFLGHAKGCAAAWQMSSVLDTINPGIVLGNGNSDNIDSRFMHRTCLMFPSKSIQTDGVHAGVMSSFGFGQVDGTALVVHPRYLFGALDPDVRQLETYNVMSEMIIKNNLVKIKEKPPYTLELEDKVLTNSLARLSADPQTGPYSFSEKQPMHAPIDDSNIKAVTQLLEARVTLLASVSIKNSSLPVPCTIPPFVSCNFTDTEIAYCNAQPSPSSSFAARWVGKKAVFESLGVQSKDAAAAMKDVKIVNEKTTDIKLLKKHIISLRVHLRNASMAWVEEFLSEEKGLDSLTVMLVGLVGKGGKRKNLTEIETNCLLEIVKCFKVFLNAGNDTK</sequence>
<dbReference type="Proteomes" id="UP001175227">
    <property type="component" value="Unassembled WGS sequence"/>
</dbReference>
<dbReference type="Pfam" id="PF18314">
    <property type="entry name" value="FAS_I_H"/>
    <property type="match status" value="1"/>
</dbReference>
<dbReference type="EMBL" id="JAUEPR010000007">
    <property type="protein sequence ID" value="KAK0482312.1"/>
    <property type="molecule type" value="Genomic_DNA"/>
</dbReference>
<dbReference type="InterPro" id="IPR011989">
    <property type="entry name" value="ARM-like"/>
</dbReference>
<dbReference type="SUPFAM" id="SSF53901">
    <property type="entry name" value="Thiolase-like"/>
    <property type="match status" value="2"/>
</dbReference>
<organism evidence="2 3">
    <name type="scientific">Armillaria novae-zelandiae</name>
    <dbReference type="NCBI Taxonomy" id="153914"/>
    <lineage>
        <taxon>Eukaryota</taxon>
        <taxon>Fungi</taxon>
        <taxon>Dikarya</taxon>
        <taxon>Basidiomycota</taxon>
        <taxon>Agaricomycotina</taxon>
        <taxon>Agaricomycetes</taxon>
        <taxon>Agaricomycetidae</taxon>
        <taxon>Agaricales</taxon>
        <taxon>Marasmiineae</taxon>
        <taxon>Physalacriaceae</taxon>
        <taxon>Armillaria</taxon>
    </lineage>
</organism>
<evidence type="ECO:0000259" key="1">
    <source>
        <dbReference type="Pfam" id="PF18314"/>
    </source>
</evidence>
<reference evidence="2" key="1">
    <citation type="submission" date="2023-06" db="EMBL/GenBank/DDBJ databases">
        <authorList>
            <consortium name="Lawrence Berkeley National Laboratory"/>
            <person name="Ahrendt S."/>
            <person name="Sahu N."/>
            <person name="Indic B."/>
            <person name="Wong-Bajracharya J."/>
            <person name="Merenyi Z."/>
            <person name="Ke H.-M."/>
            <person name="Monk M."/>
            <person name="Kocsube S."/>
            <person name="Drula E."/>
            <person name="Lipzen A."/>
            <person name="Balint B."/>
            <person name="Henrissat B."/>
            <person name="Andreopoulos B."/>
            <person name="Martin F.M."/>
            <person name="Harder C.B."/>
            <person name="Rigling D."/>
            <person name="Ford K.L."/>
            <person name="Foster G.D."/>
            <person name="Pangilinan J."/>
            <person name="Papanicolaou A."/>
            <person name="Barry K."/>
            <person name="LaButti K."/>
            <person name="Viragh M."/>
            <person name="Koriabine M."/>
            <person name="Yan M."/>
            <person name="Riley R."/>
            <person name="Champramary S."/>
            <person name="Plett K.L."/>
            <person name="Tsai I.J."/>
            <person name="Slot J."/>
            <person name="Sipos G."/>
            <person name="Plett J."/>
            <person name="Nagy L.G."/>
            <person name="Grigoriev I.V."/>
        </authorList>
    </citation>
    <scope>NUCLEOTIDE SEQUENCE</scope>
    <source>
        <strain evidence="2">ICMP 16352</strain>
    </source>
</reference>
<feature type="domain" description="Fatty acid synthase type I helical" evidence="1">
    <location>
        <begin position="17"/>
        <end position="55"/>
    </location>
</feature>
<dbReference type="InterPro" id="IPR036291">
    <property type="entry name" value="NAD(P)-bd_dom_sf"/>
</dbReference>
<dbReference type="GO" id="GO:0004316">
    <property type="term" value="F:3-oxoacyl-[acyl-carrier-protein] reductase (NADPH) activity"/>
    <property type="evidence" value="ECO:0007669"/>
    <property type="project" value="InterPro"/>
</dbReference>
<dbReference type="InterPro" id="IPR041550">
    <property type="entry name" value="FASI_helical"/>
</dbReference>
<dbReference type="FunFam" id="3.40.50.720:FF:000168">
    <property type="entry name" value="Fatty acid synthase subunit alpha"/>
    <property type="match status" value="1"/>
</dbReference>
<dbReference type="Gene3D" id="3.30.70.2490">
    <property type="match status" value="1"/>
</dbReference>
<dbReference type="GO" id="GO:0008897">
    <property type="term" value="F:holo-[acyl-carrier-protein] synthase activity"/>
    <property type="evidence" value="ECO:0007669"/>
    <property type="project" value="InterPro"/>
</dbReference>
<proteinExistence type="predicted"/>
<dbReference type="Gene3D" id="1.25.10.10">
    <property type="entry name" value="Leucine-rich Repeat Variant"/>
    <property type="match status" value="1"/>
</dbReference>
<evidence type="ECO:0000313" key="3">
    <source>
        <dbReference type="Proteomes" id="UP001175227"/>
    </source>
</evidence>
<evidence type="ECO:0000313" key="2">
    <source>
        <dbReference type="EMBL" id="KAK0482312.1"/>
    </source>
</evidence>
<dbReference type="SUPFAM" id="SSF48371">
    <property type="entry name" value="ARM repeat"/>
    <property type="match status" value="1"/>
</dbReference>
<dbReference type="Gene3D" id="3.40.50.720">
    <property type="entry name" value="NAD(P)-binding Rossmann-like Domain"/>
    <property type="match status" value="1"/>
</dbReference>
<dbReference type="InterPro" id="IPR016024">
    <property type="entry name" value="ARM-type_fold"/>
</dbReference>
<dbReference type="SUPFAM" id="SSF51735">
    <property type="entry name" value="NAD(P)-binding Rossmann-fold domains"/>
    <property type="match status" value="1"/>
</dbReference>
<gene>
    <name evidence="2" type="ORF">IW261DRAFT_1678031</name>
</gene>
<name>A0AA39PDP0_9AGAR</name>
<accession>A0AA39PDP0</accession>
<dbReference type="Gene3D" id="3.40.47.10">
    <property type="match status" value="2"/>
</dbReference>
<keyword evidence="3" id="KW-1185">Reference proteome</keyword>
<dbReference type="CDD" id="cd08950">
    <property type="entry name" value="KR_fFAS_SDR_c_like"/>
    <property type="match status" value="1"/>
</dbReference>
<dbReference type="InterPro" id="IPR016039">
    <property type="entry name" value="Thiolase-like"/>
</dbReference>